<name>A0ABU5TJK4_9CYAN</name>
<dbReference type="CDD" id="cd00085">
    <property type="entry name" value="HNHc"/>
    <property type="match status" value="1"/>
</dbReference>
<evidence type="ECO:0000259" key="1">
    <source>
        <dbReference type="Pfam" id="PF01844"/>
    </source>
</evidence>
<comment type="caution">
    <text evidence="2">The sequence shown here is derived from an EMBL/GenBank/DDBJ whole genome shotgun (WGS) entry which is preliminary data.</text>
</comment>
<dbReference type="EMBL" id="JAYGIE010000072">
    <property type="protein sequence ID" value="MEA5478236.1"/>
    <property type="molecule type" value="Genomic_DNA"/>
</dbReference>
<dbReference type="RefSeq" id="WP_323261771.1">
    <property type="nucleotide sequence ID" value="NZ_JAYGIE010000072.1"/>
</dbReference>
<dbReference type="InterPro" id="IPR003615">
    <property type="entry name" value="HNH_nuc"/>
</dbReference>
<dbReference type="Proteomes" id="UP001301388">
    <property type="component" value="Unassembled WGS sequence"/>
</dbReference>
<gene>
    <name evidence="2" type="ORF">VB774_11475</name>
</gene>
<feature type="domain" description="HNH" evidence="1">
    <location>
        <begin position="179"/>
        <end position="234"/>
    </location>
</feature>
<keyword evidence="2" id="KW-0378">Hydrolase</keyword>
<sequence>MVKIYKPSKVPSISEYISGLTDIKPQISDSQIRLLQQQYYALDHKIAATELAVLAEIKSGRGTVNLLYGRLGRIFCEAIGFEPDQREVGTHRWWSIWSTGYEERNRFFWQMHPEVAEALEILGWVSPNNEVSTSLNLYPDEITETKIYREGTVKQILVNSYERDSQARTECVRQYGLDCSICGFNFSKVFGELGKGFIHVHHLNPISEIGEEYVIDPIKDLRPICPNCHAMIHRSSSLLSIEELKKIIKEQSV</sequence>
<accession>A0ABU5TJK4</accession>
<dbReference type="GO" id="GO:0004519">
    <property type="term" value="F:endonuclease activity"/>
    <property type="evidence" value="ECO:0007669"/>
    <property type="project" value="UniProtKB-KW"/>
</dbReference>
<keyword evidence="2" id="KW-0255">Endonuclease</keyword>
<dbReference type="InterPro" id="IPR002711">
    <property type="entry name" value="HNH"/>
</dbReference>
<proteinExistence type="predicted"/>
<evidence type="ECO:0000313" key="3">
    <source>
        <dbReference type="Proteomes" id="UP001301388"/>
    </source>
</evidence>
<organism evidence="2 3">
    <name type="scientific">Pseudanabaena galeata UHCC 0370</name>
    <dbReference type="NCBI Taxonomy" id="3110310"/>
    <lineage>
        <taxon>Bacteria</taxon>
        <taxon>Bacillati</taxon>
        <taxon>Cyanobacteriota</taxon>
        <taxon>Cyanophyceae</taxon>
        <taxon>Pseudanabaenales</taxon>
        <taxon>Pseudanabaenaceae</taxon>
        <taxon>Pseudanabaena</taxon>
    </lineage>
</organism>
<keyword evidence="2" id="KW-0540">Nuclease</keyword>
<reference evidence="2 3" key="1">
    <citation type="submission" date="2023-12" db="EMBL/GenBank/DDBJ databases">
        <title>Baltic Sea Cyanobacteria.</title>
        <authorList>
            <person name="Delbaje E."/>
            <person name="Fewer D.P."/>
            <person name="Shishido T.K."/>
        </authorList>
    </citation>
    <scope>NUCLEOTIDE SEQUENCE [LARGE SCALE GENOMIC DNA]</scope>
    <source>
        <strain evidence="2 3">UHCC 0370</strain>
    </source>
</reference>
<protein>
    <submittedName>
        <fullName evidence="2">HNH endonuclease</fullName>
    </submittedName>
</protein>
<dbReference type="Pfam" id="PF01844">
    <property type="entry name" value="HNH"/>
    <property type="match status" value="1"/>
</dbReference>
<keyword evidence="3" id="KW-1185">Reference proteome</keyword>
<evidence type="ECO:0000313" key="2">
    <source>
        <dbReference type="EMBL" id="MEA5478236.1"/>
    </source>
</evidence>